<feature type="signal peptide" evidence="1">
    <location>
        <begin position="1"/>
        <end position="19"/>
    </location>
</feature>
<protein>
    <submittedName>
        <fullName evidence="2">Uncharacterized protein</fullName>
    </submittedName>
</protein>
<accession>A0A9N9WYM9</accession>
<reference evidence="2" key="1">
    <citation type="submission" date="2022-01" db="EMBL/GenBank/DDBJ databases">
        <authorList>
            <person name="King R."/>
        </authorList>
    </citation>
    <scope>NUCLEOTIDE SEQUENCE</scope>
</reference>
<feature type="chain" id="PRO_5040489969" evidence="1">
    <location>
        <begin position="20"/>
        <end position="234"/>
    </location>
</feature>
<gene>
    <name evidence="2" type="ORF">CHIRRI_LOCUS13674</name>
</gene>
<proteinExistence type="predicted"/>
<name>A0A9N9WYM9_9DIPT</name>
<evidence type="ECO:0000256" key="1">
    <source>
        <dbReference type="SAM" id="SignalP"/>
    </source>
</evidence>
<organism evidence="2 3">
    <name type="scientific">Chironomus riparius</name>
    <dbReference type="NCBI Taxonomy" id="315576"/>
    <lineage>
        <taxon>Eukaryota</taxon>
        <taxon>Metazoa</taxon>
        <taxon>Ecdysozoa</taxon>
        <taxon>Arthropoda</taxon>
        <taxon>Hexapoda</taxon>
        <taxon>Insecta</taxon>
        <taxon>Pterygota</taxon>
        <taxon>Neoptera</taxon>
        <taxon>Endopterygota</taxon>
        <taxon>Diptera</taxon>
        <taxon>Nematocera</taxon>
        <taxon>Chironomoidea</taxon>
        <taxon>Chironomidae</taxon>
        <taxon>Chironominae</taxon>
        <taxon>Chironomus</taxon>
    </lineage>
</organism>
<evidence type="ECO:0000313" key="3">
    <source>
        <dbReference type="Proteomes" id="UP001153620"/>
    </source>
</evidence>
<keyword evidence="3" id="KW-1185">Reference proteome</keyword>
<dbReference type="EMBL" id="OU895880">
    <property type="protein sequence ID" value="CAG9810862.1"/>
    <property type="molecule type" value="Genomic_DNA"/>
</dbReference>
<evidence type="ECO:0000313" key="2">
    <source>
        <dbReference type="EMBL" id="CAG9810862.1"/>
    </source>
</evidence>
<sequence>MKLRILLISLFVITTSSIAAETKTLEQWYQDVTDKMKTIKWGHPLFQYSRGFNHWNIKQKINFAQNKNKNLNFTQAMILIYRSGLDDLDISRRNNFWTFLIENLIEFNKRTIDVNYLECFRKELKKINPESPLVAGFDAFRMTMRSEDCDKIVESRGFDDYVNNFENTYGNLIEITDGALSKDKFKRFLITFVVLADETDLNRSREIIYLIEEFKNILDTAFNHIMNSLGNDDT</sequence>
<dbReference type="Proteomes" id="UP001153620">
    <property type="component" value="Chromosome 4"/>
</dbReference>
<reference evidence="2" key="2">
    <citation type="submission" date="2022-10" db="EMBL/GenBank/DDBJ databases">
        <authorList>
            <consortium name="ENA_rothamsted_submissions"/>
            <consortium name="culmorum"/>
            <person name="King R."/>
        </authorList>
    </citation>
    <scope>NUCLEOTIDE SEQUENCE</scope>
</reference>
<keyword evidence="1" id="KW-0732">Signal</keyword>
<dbReference type="OrthoDB" id="10668184at2759"/>
<dbReference type="AlphaFoldDB" id="A0A9N9WYM9"/>